<dbReference type="SUPFAM" id="SSF141571">
    <property type="entry name" value="Pentapeptide repeat-like"/>
    <property type="match status" value="3"/>
</dbReference>
<dbReference type="Gene3D" id="2.160.20.80">
    <property type="entry name" value="E3 ubiquitin-protein ligase SopA"/>
    <property type="match status" value="3"/>
</dbReference>
<dbReference type="EMBL" id="RCZI01000003">
    <property type="protein sequence ID" value="TPG27610.1"/>
    <property type="molecule type" value="Genomic_DNA"/>
</dbReference>
<dbReference type="InterPro" id="IPR001646">
    <property type="entry name" value="5peptide_repeat"/>
</dbReference>
<dbReference type="Pfam" id="PF09937">
    <property type="entry name" value="DUF2169"/>
    <property type="match status" value="1"/>
</dbReference>
<dbReference type="RefSeq" id="WP_140842350.1">
    <property type="nucleotide sequence ID" value="NZ_RCZI01000003.1"/>
</dbReference>
<reference evidence="2 3" key="1">
    <citation type="journal article" date="2019" name="Environ. Microbiol.">
        <title>Species interactions and distinct microbial communities in high Arctic permafrost affected cryosols are associated with the CH4 and CO2 gas fluxes.</title>
        <authorList>
            <person name="Altshuler I."/>
            <person name="Hamel J."/>
            <person name="Turney S."/>
            <person name="Magnuson E."/>
            <person name="Levesque R."/>
            <person name="Greer C."/>
            <person name="Whyte L.G."/>
        </authorList>
    </citation>
    <scope>NUCLEOTIDE SEQUENCE [LARGE SCALE GENOMIC DNA]</scope>
    <source>
        <strain evidence="2 3">S06.C</strain>
    </source>
</reference>
<evidence type="ECO:0000259" key="1">
    <source>
        <dbReference type="Pfam" id="PF09937"/>
    </source>
</evidence>
<accession>A0A502DSC0</accession>
<dbReference type="InterPro" id="IPR051082">
    <property type="entry name" value="Pentapeptide-BTB/POZ_domain"/>
</dbReference>
<protein>
    <submittedName>
        <fullName evidence="2">DUF2169 domain-containing protein</fullName>
    </submittedName>
</protein>
<organism evidence="2 3">
    <name type="scientific">Variovorax guangxiensis</name>
    <dbReference type="NCBI Taxonomy" id="1775474"/>
    <lineage>
        <taxon>Bacteria</taxon>
        <taxon>Pseudomonadati</taxon>
        <taxon>Pseudomonadota</taxon>
        <taxon>Betaproteobacteria</taxon>
        <taxon>Burkholderiales</taxon>
        <taxon>Comamonadaceae</taxon>
        <taxon>Variovorax</taxon>
    </lineage>
</organism>
<dbReference type="PANTHER" id="PTHR14136:SF17">
    <property type="entry name" value="BTB_POZ DOMAIN-CONTAINING PROTEIN KCTD9"/>
    <property type="match status" value="1"/>
</dbReference>
<evidence type="ECO:0000313" key="2">
    <source>
        <dbReference type="EMBL" id="TPG27610.1"/>
    </source>
</evidence>
<dbReference type="InterPro" id="IPR018683">
    <property type="entry name" value="DUF2169"/>
</dbReference>
<dbReference type="OrthoDB" id="237820at2"/>
<dbReference type="AlphaFoldDB" id="A0A502DSC0"/>
<dbReference type="Pfam" id="PF00805">
    <property type="entry name" value="Pentapeptide"/>
    <property type="match status" value="4"/>
</dbReference>
<dbReference type="Proteomes" id="UP000319212">
    <property type="component" value="Unassembled WGS sequence"/>
</dbReference>
<comment type="caution">
    <text evidence="2">The sequence shown here is derived from an EMBL/GenBank/DDBJ whole genome shotgun (WGS) entry which is preliminary data.</text>
</comment>
<sequence>MKVIKPSPVSLISRCFEYRGRMRIGVSALVMTTLGDTPALLPEKDIWSFWATRRESRGVLEEGMPRSRSEYLVSGSAYPHGANRSACAVSAQVGALQKRLLVHGMRHWAGDRISEAGDFASLPLDWTHSYGGPACAENPLGMGAQPQRVDGHAVRFLPHIEHPDARLLAPNQQGTPAGFGPLDGMWPQRTAGRGTYDGEWFRAQFPAIASDADWRIFNVASTDQQQAEPFRGDEAYAFQQMHPTHPIVDGRLPRLRARVFVTHRADGDDTFRELGMRLNTLWFFPDADRVIMVFQGVHEIREDDGADIVHLMAALEELGAARPEAHYLTVRDKRLDKATGALESLREADLMPADRVVPLFDFKPFESRMFDRLERRAEQERAAARALVVAHGLDPDDGHGPPAKLARPPQVKSLDDLIALRQGMAAQSEALRKKAEADKAATVASVREVFAGQAIDGALVEREMAGLETRGPPKPFADALVASFKDYIVRGKAGGGDVSELEDMVADDKLLGQWRDTEQKQREGYRASAHLQQAVDPLQGEAAAVQRRATMARHAAAHGFACCDLSGADLSGLDLHGADLRGAHLESANLTGTDLSGANLEGAVLAHARLVGTRLHGACLVRANLGAARIDKSDFEGADLSGAIFERAVLNDVSWRGARLDGVRLHEAVLASVDCTQAWSEALMTFIRRDLRGCSFAGVRFRKSAFIECELAGVDFTGASLDKCAFVSVRAQGARFVGVAVLSGCFTQGCDLTNADFGGARLPTLNFRGSTMVGAGLRRATVNGSDFSECDLAGADFQGADAHDARFVRALLQRARFRACNLQNAVFQHARLEDTDFRQANLFQSDFARVRRGPGIGFEGALTHRIRTLPLHRPERSHA</sequence>
<gene>
    <name evidence="2" type="ORF">EAH82_12610</name>
</gene>
<name>A0A502DSC0_9BURK</name>
<proteinExistence type="predicted"/>
<dbReference type="PANTHER" id="PTHR14136">
    <property type="entry name" value="BTB_POZ DOMAIN-CONTAINING PROTEIN KCTD9"/>
    <property type="match status" value="1"/>
</dbReference>
<feature type="domain" description="DUF2169" evidence="1">
    <location>
        <begin position="39"/>
        <end position="294"/>
    </location>
</feature>
<evidence type="ECO:0000313" key="3">
    <source>
        <dbReference type="Proteomes" id="UP000319212"/>
    </source>
</evidence>